<evidence type="ECO:0000313" key="2">
    <source>
        <dbReference type="Ensembl" id="ENSPFOP00000029980.1"/>
    </source>
</evidence>
<name>A0A096MEY9_POEFO</name>
<organism evidence="2 3">
    <name type="scientific">Poecilia formosa</name>
    <name type="common">Amazon molly</name>
    <name type="synonym">Limia formosa</name>
    <dbReference type="NCBI Taxonomy" id="48698"/>
    <lineage>
        <taxon>Eukaryota</taxon>
        <taxon>Metazoa</taxon>
        <taxon>Chordata</taxon>
        <taxon>Craniata</taxon>
        <taxon>Vertebrata</taxon>
        <taxon>Euteleostomi</taxon>
        <taxon>Actinopterygii</taxon>
        <taxon>Neopterygii</taxon>
        <taxon>Teleostei</taxon>
        <taxon>Neoteleostei</taxon>
        <taxon>Acanthomorphata</taxon>
        <taxon>Ovalentaria</taxon>
        <taxon>Atherinomorphae</taxon>
        <taxon>Cyprinodontiformes</taxon>
        <taxon>Poeciliidae</taxon>
        <taxon>Poeciliinae</taxon>
        <taxon>Poecilia</taxon>
    </lineage>
</organism>
<dbReference type="Proteomes" id="UP000028760">
    <property type="component" value="Unassembled WGS sequence"/>
</dbReference>
<feature type="region of interest" description="Disordered" evidence="1">
    <location>
        <begin position="30"/>
        <end position="99"/>
    </location>
</feature>
<dbReference type="EMBL" id="AYCK01002784">
    <property type="status" value="NOT_ANNOTATED_CDS"/>
    <property type="molecule type" value="Genomic_DNA"/>
</dbReference>
<dbReference type="OMA" id="RYRAEWT"/>
<evidence type="ECO:0000256" key="1">
    <source>
        <dbReference type="SAM" id="MobiDB-lite"/>
    </source>
</evidence>
<reference evidence="3" key="1">
    <citation type="submission" date="2013-10" db="EMBL/GenBank/DDBJ databases">
        <authorList>
            <person name="Schartl M."/>
            <person name="Warren W."/>
        </authorList>
    </citation>
    <scope>NUCLEOTIDE SEQUENCE [LARGE SCALE GENOMIC DNA]</scope>
    <source>
        <strain evidence="3">female</strain>
    </source>
</reference>
<dbReference type="Ensembl" id="ENSPFOT00000023744.1">
    <property type="protein sequence ID" value="ENSPFOP00000029980.1"/>
    <property type="gene ID" value="ENSPFOG00000022470.1"/>
</dbReference>
<feature type="compositionally biased region" description="Basic and acidic residues" evidence="1">
    <location>
        <begin position="68"/>
        <end position="86"/>
    </location>
</feature>
<accession>A0A096MEY9</accession>
<sequence>SNQPRSDIFRPQHLWQAMTRCLSFRWTSISRQSNRKSAYEGDFNQSEDTQSSVSSDSTNDGSSTSSASDDKDAHLSKPEVISDRGGKSGPPPRLGISHSCPRLSRARLATDLGLASVILEKEMFLRIELVDSGDERDDLRYRAEWTLSERTKDLAGGVWQSQSQKVTD</sequence>
<reference evidence="2" key="2">
    <citation type="submission" date="2025-08" db="UniProtKB">
        <authorList>
            <consortium name="Ensembl"/>
        </authorList>
    </citation>
    <scope>IDENTIFICATION</scope>
</reference>
<evidence type="ECO:0000313" key="3">
    <source>
        <dbReference type="Proteomes" id="UP000028760"/>
    </source>
</evidence>
<reference evidence="2" key="3">
    <citation type="submission" date="2025-09" db="UniProtKB">
        <authorList>
            <consortium name="Ensembl"/>
        </authorList>
    </citation>
    <scope>IDENTIFICATION</scope>
</reference>
<keyword evidence="3" id="KW-1185">Reference proteome</keyword>
<protein>
    <submittedName>
        <fullName evidence="2">Uncharacterized protein</fullName>
    </submittedName>
</protein>
<dbReference type="AlphaFoldDB" id="A0A096MEY9"/>
<proteinExistence type="predicted"/>
<feature type="compositionally biased region" description="Low complexity" evidence="1">
    <location>
        <begin position="46"/>
        <end position="67"/>
    </location>
</feature>